<evidence type="ECO:0000256" key="5">
    <source>
        <dbReference type="ARBA" id="ARBA00022989"/>
    </source>
</evidence>
<evidence type="ECO:0000256" key="2">
    <source>
        <dbReference type="ARBA" id="ARBA00022448"/>
    </source>
</evidence>
<proteinExistence type="predicted"/>
<keyword evidence="3" id="KW-1003">Cell membrane</keyword>
<keyword evidence="6 7" id="KW-0472">Membrane</keyword>
<evidence type="ECO:0000256" key="6">
    <source>
        <dbReference type="ARBA" id="ARBA00023136"/>
    </source>
</evidence>
<evidence type="ECO:0000256" key="7">
    <source>
        <dbReference type="SAM" id="Phobius"/>
    </source>
</evidence>
<dbReference type="Proteomes" id="UP001174909">
    <property type="component" value="Unassembled WGS sequence"/>
</dbReference>
<feature type="transmembrane region" description="Helical" evidence="7">
    <location>
        <begin position="181"/>
        <end position="200"/>
    </location>
</feature>
<feature type="transmembrane region" description="Helical" evidence="7">
    <location>
        <begin position="206"/>
        <end position="227"/>
    </location>
</feature>
<dbReference type="PANTHER" id="PTHR23513">
    <property type="entry name" value="INTEGRAL MEMBRANE EFFLUX PROTEIN-RELATED"/>
    <property type="match status" value="1"/>
</dbReference>
<keyword evidence="4 7" id="KW-0812">Transmembrane</keyword>
<dbReference type="Gene3D" id="1.20.1250.20">
    <property type="entry name" value="MFS general substrate transporter like domains"/>
    <property type="match status" value="1"/>
</dbReference>
<evidence type="ECO:0000259" key="8">
    <source>
        <dbReference type="PROSITE" id="PS50850"/>
    </source>
</evidence>
<organism evidence="9 10">
    <name type="scientific">Geodia barretti</name>
    <name type="common">Barrett's horny sponge</name>
    <dbReference type="NCBI Taxonomy" id="519541"/>
    <lineage>
        <taxon>Eukaryota</taxon>
        <taxon>Metazoa</taxon>
        <taxon>Porifera</taxon>
        <taxon>Demospongiae</taxon>
        <taxon>Heteroscleromorpha</taxon>
        <taxon>Tetractinellida</taxon>
        <taxon>Astrophorina</taxon>
        <taxon>Geodiidae</taxon>
        <taxon>Geodia</taxon>
    </lineage>
</organism>
<dbReference type="InterPro" id="IPR036259">
    <property type="entry name" value="MFS_trans_sf"/>
</dbReference>
<dbReference type="PROSITE" id="PS50850">
    <property type="entry name" value="MFS"/>
    <property type="match status" value="1"/>
</dbReference>
<evidence type="ECO:0000313" key="9">
    <source>
        <dbReference type="EMBL" id="CAI8037644.1"/>
    </source>
</evidence>
<evidence type="ECO:0000313" key="10">
    <source>
        <dbReference type="Proteomes" id="UP001174909"/>
    </source>
</evidence>
<keyword evidence="10" id="KW-1185">Reference proteome</keyword>
<comment type="caution">
    <text evidence="9">The sequence shown here is derived from an EMBL/GenBank/DDBJ whole genome shotgun (WGS) entry which is preliminary data.</text>
</comment>
<dbReference type="PANTHER" id="PTHR23513:SF11">
    <property type="entry name" value="STAPHYLOFERRIN A TRANSPORTER"/>
    <property type="match status" value="1"/>
</dbReference>
<protein>
    <recommendedName>
        <fullName evidence="8">Major facilitator superfamily (MFS) profile domain-containing protein</fullName>
    </recommendedName>
</protein>
<dbReference type="EMBL" id="CASHTH010002955">
    <property type="protein sequence ID" value="CAI8037644.1"/>
    <property type="molecule type" value="Genomic_DNA"/>
</dbReference>
<dbReference type="AlphaFoldDB" id="A0AA35WYK3"/>
<evidence type="ECO:0000256" key="1">
    <source>
        <dbReference type="ARBA" id="ARBA00004651"/>
    </source>
</evidence>
<gene>
    <name evidence="9" type="ORF">GBAR_LOCUS21058</name>
</gene>
<feature type="transmembrane region" description="Helical" evidence="7">
    <location>
        <begin position="99"/>
        <end position="130"/>
    </location>
</feature>
<dbReference type="InterPro" id="IPR010290">
    <property type="entry name" value="TM_effector"/>
</dbReference>
<evidence type="ECO:0000256" key="3">
    <source>
        <dbReference type="ARBA" id="ARBA00022475"/>
    </source>
</evidence>
<reference evidence="9" key="1">
    <citation type="submission" date="2023-03" db="EMBL/GenBank/DDBJ databases">
        <authorList>
            <person name="Steffen K."/>
            <person name="Cardenas P."/>
        </authorList>
    </citation>
    <scope>NUCLEOTIDE SEQUENCE</scope>
</reference>
<accession>A0AA35WYK3</accession>
<comment type="subcellular location">
    <subcellularLocation>
        <location evidence="1">Cell membrane</location>
        <topology evidence="1">Multi-pass membrane protein</topology>
    </subcellularLocation>
</comment>
<feature type="transmembrane region" description="Helical" evidence="7">
    <location>
        <begin position="239"/>
        <end position="261"/>
    </location>
</feature>
<dbReference type="GO" id="GO:0022857">
    <property type="term" value="F:transmembrane transporter activity"/>
    <property type="evidence" value="ECO:0007669"/>
    <property type="project" value="InterPro"/>
</dbReference>
<evidence type="ECO:0000256" key="4">
    <source>
        <dbReference type="ARBA" id="ARBA00022692"/>
    </source>
</evidence>
<dbReference type="Pfam" id="PF05977">
    <property type="entry name" value="MFS_3"/>
    <property type="match status" value="2"/>
</dbReference>
<feature type="transmembrane region" description="Helical" evidence="7">
    <location>
        <begin position="23"/>
        <end position="43"/>
    </location>
</feature>
<keyword evidence="5 7" id="KW-1133">Transmembrane helix</keyword>
<dbReference type="InterPro" id="IPR020846">
    <property type="entry name" value="MFS_dom"/>
</dbReference>
<keyword evidence="2" id="KW-0813">Transport</keyword>
<dbReference type="GO" id="GO:0005886">
    <property type="term" value="C:plasma membrane"/>
    <property type="evidence" value="ECO:0007669"/>
    <property type="project" value="UniProtKB-SubCell"/>
</dbReference>
<feature type="domain" description="Major facilitator superfamily (MFS) profile" evidence="8">
    <location>
        <begin position="112"/>
        <end position="280"/>
    </location>
</feature>
<feature type="transmembrane region" description="Helical" evidence="7">
    <location>
        <begin position="150"/>
        <end position="169"/>
    </location>
</feature>
<sequence>MIPFLIVSPFGGLMADRIDRRTLAQLMLLASFFVTAILTVLVISGEVQLWHVAVLAFLGGGFRAVQEPTVTALIPNQVPQSVLLNAITLNAATRHGARFFGLLIAAPLMAIPTMGVAGVLVLSALLAGVSTLMMSLVKTRESLGATDGSILGYLVMGFGAGSLVGILLLAGVRSEKLKGQLLVWTGLGSGLAPIILALSFNAPMGVLASAGMGLSQATFMALTSAYVQTIAPDRLRGRISSLYILFAGGIMAFANLGYGFAADEFSAPPILLITGLIFIA</sequence>
<dbReference type="SUPFAM" id="SSF103473">
    <property type="entry name" value="MFS general substrate transporter"/>
    <property type="match status" value="1"/>
</dbReference>
<name>A0AA35WYK3_GEOBA</name>